<dbReference type="InterPro" id="IPR001680">
    <property type="entry name" value="WD40_rpt"/>
</dbReference>
<dbReference type="Gene3D" id="1.20.120.1750">
    <property type="match status" value="1"/>
</dbReference>
<dbReference type="PANTHER" id="PTHR15052">
    <property type="entry name" value="RNA POLYMERASE III TRANSCRIPTION INITIATION FACTOR COMPLEX SUBUNIT"/>
    <property type="match status" value="1"/>
</dbReference>
<dbReference type="OrthoDB" id="1431934at2759"/>
<dbReference type="InterPro" id="IPR013083">
    <property type="entry name" value="Znf_RING/FYVE/PHD"/>
</dbReference>
<keyword evidence="22" id="KW-1185">Reference proteome</keyword>
<feature type="compositionally biased region" description="Low complexity" evidence="16">
    <location>
        <begin position="873"/>
        <end position="887"/>
    </location>
</feature>
<feature type="region of interest" description="Disordered" evidence="16">
    <location>
        <begin position="1112"/>
        <end position="1131"/>
    </location>
</feature>
<evidence type="ECO:0000256" key="15">
    <source>
        <dbReference type="PROSITE-ProRule" id="PRU00221"/>
    </source>
</evidence>
<evidence type="ECO:0000259" key="18">
    <source>
        <dbReference type="PROSITE" id="PS50089"/>
    </source>
</evidence>
<dbReference type="SMART" id="SM00320">
    <property type="entry name" value="WD40"/>
    <property type="match status" value="4"/>
</dbReference>
<dbReference type="FunFam" id="1.20.120.1750:FF:000001">
    <property type="entry name" value="RBR-type E3 ubiquitin transferase"/>
    <property type="match status" value="1"/>
</dbReference>
<dbReference type="PANTHER" id="PTHR15052:SF2">
    <property type="entry name" value="GENERAL TRANSCRIPTION FACTOR 3C POLYPEPTIDE 2"/>
    <property type="match status" value="1"/>
</dbReference>
<evidence type="ECO:0000256" key="11">
    <source>
        <dbReference type="ARBA" id="ARBA00022833"/>
    </source>
</evidence>
<proteinExistence type="predicted"/>
<evidence type="ECO:0000256" key="5">
    <source>
        <dbReference type="ARBA" id="ARBA00022574"/>
    </source>
</evidence>
<organism evidence="21">
    <name type="scientific">Medioppia subpectinata</name>
    <dbReference type="NCBI Taxonomy" id="1979941"/>
    <lineage>
        <taxon>Eukaryota</taxon>
        <taxon>Metazoa</taxon>
        <taxon>Ecdysozoa</taxon>
        <taxon>Arthropoda</taxon>
        <taxon>Chelicerata</taxon>
        <taxon>Arachnida</taxon>
        <taxon>Acari</taxon>
        <taxon>Acariformes</taxon>
        <taxon>Sarcoptiformes</taxon>
        <taxon>Oribatida</taxon>
        <taxon>Brachypylina</taxon>
        <taxon>Oppioidea</taxon>
        <taxon>Oppiidae</taxon>
        <taxon>Medioppia</taxon>
    </lineage>
</organism>
<feature type="domain" description="RING-type" evidence="18">
    <location>
        <begin position="56"/>
        <end position="104"/>
    </location>
</feature>
<feature type="region of interest" description="Disordered" evidence="16">
    <location>
        <begin position="1074"/>
        <end position="1105"/>
    </location>
</feature>
<evidence type="ECO:0000256" key="16">
    <source>
        <dbReference type="SAM" id="MobiDB-lite"/>
    </source>
</evidence>
<feature type="compositionally biased region" description="Polar residues" evidence="16">
    <location>
        <begin position="666"/>
        <end position="681"/>
    </location>
</feature>
<evidence type="ECO:0000256" key="14">
    <source>
        <dbReference type="PROSITE-ProRule" id="PRU00042"/>
    </source>
</evidence>
<evidence type="ECO:0000256" key="12">
    <source>
        <dbReference type="ARBA" id="ARBA00023163"/>
    </source>
</evidence>
<evidence type="ECO:0000256" key="9">
    <source>
        <dbReference type="ARBA" id="ARBA00022771"/>
    </source>
</evidence>
<evidence type="ECO:0000259" key="19">
    <source>
        <dbReference type="PROSITE" id="PS50157"/>
    </source>
</evidence>
<dbReference type="PROSITE" id="PS00678">
    <property type="entry name" value="WD_REPEATS_1"/>
    <property type="match status" value="1"/>
</dbReference>
<keyword evidence="17" id="KW-0472">Membrane</keyword>
<feature type="region of interest" description="Disordered" evidence="16">
    <location>
        <begin position="1026"/>
        <end position="1062"/>
    </location>
</feature>
<dbReference type="EC" id="2.3.2.31" evidence="4"/>
<dbReference type="InterPro" id="IPR015943">
    <property type="entry name" value="WD40/YVTN_repeat-like_dom_sf"/>
</dbReference>
<evidence type="ECO:0000256" key="2">
    <source>
        <dbReference type="ARBA" id="ARBA00004123"/>
    </source>
</evidence>
<dbReference type="InterPro" id="IPR013087">
    <property type="entry name" value="Znf_C2H2_type"/>
</dbReference>
<feature type="non-terminal residue" evidence="21">
    <location>
        <position position="1"/>
    </location>
</feature>
<keyword evidence="7" id="KW-0479">Metal-binding</keyword>
<dbReference type="CDD" id="cd20338">
    <property type="entry name" value="BRcat_RBR_RNF19"/>
    <property type="match status" value="1"/>
</dbReference>
<keyword evidence="8" id="KW-0677">Repeat</keyword>
<feature type="repeat" description="WD" evidence="15">
    <location>
        <begin position="1484"/>
        <end position="1527"/>
    </location>
</feature>
<dbReference type="Gene3D" id="3.30.160.60">
    <property type="entry name" value="Classic Zinc Finger"/>
    <property type="match status" value="1"/>
</dbReference>
<accession>A0A7R9KN28</accession>
<dbReference type="EMBL" id="OC858227">
    <property type="protein sequence ID" value="CAD7626197.1"/>
    <property type="molecule type" value="Genomic_DNA"/>
</dbReference>
<dbReference type="Gene3D" id="2.130.10.10">
    <property type="entry name" value="YVTN repeat-like/Quinoprotein amine dehydrogenase"/>
    <property type="match status" value="1"/>
</dbReference>
<keyword evidence="10" id="KW-0833">Ubl conjugation pathway</keyword>
<keyword evidence="12" id="KW-0804">Transcription</keyword>
<feature type="transmembrane region" description="Helical" evidence="17">
    <location>
        <begin position="287"/>
        <end position="320"/>
    </location>
</feature>
<evidence type="ECO:0000256" key="1">
    <source>
        <dbReference type="ARBA" id="ARBA00001798"/>
    </source>
</evidence>
<evidence type="ECO:0000256" key="4">
    <source>
        <dbReference type="ARBA" id="ARBA00012251"/>
    </source>
</evidence>
<evidence type="ECO:0000256" key="3">
    <source>
        <dbReference type="ARBA" id="ARBA00004906"/>
    </source>
</evidence>
<evidence type="ECO:0000256" key="13">
    <source>
        <dbReference type="ARBA" id="ARBA00023242"/>
    </source>
</evidence>
<dbReference type="InterPro" id="IPR019775">
    <property type="entry name" value="WD40_repeat_CS"/>
</dbReference>
<feature type="compositionally biased region" description="Basic residues" evidence="16">
    <location>
        <begin position="1051"/>
        <end position="1062"/>
    </location>
</feature>
<gene>
    <name evidence="21" type="ORF">OSB1V03_LOCUS6630</name>
</gene>
<feature type="transmembrane region" description="Helical" evidence="17">
    <location>
        <begin position="340"/>
        <end position="373"/>
    </location>
</feature>
<keyword evidence="13" id="KW-0539">Nucleus</keyword>
<dbReference type="Proteomes" id="UP000759131">
    <property type="component" value="Unassembled WGS sequence"/>
</dbReference>
<dbReference type="EMBL" id="CAJPIZ010003652">
    <property type="protein sequence ID" value="CAG2106627.1"/>
    <property type="molecule type" value="Genomic_DNA"/>
</dbReference>
<feature type="region of interest" description="Disordered" evidence="16">
    <location>
        <begin position="853"/>
        <end position="907"/>
    </location>
</feature>
<sequence length="1832" mass="203142">NIKGVTNSRSVSHHRPTCSTIDVESYSLSSGRSEYFNATVPSFVDNSSCSSGSMECPLCLLEQPFSNFPELCTCTHRACHHCLQQYLKIEILESRININCPECSEPLHPNDIQRILNFDPNLMDKYETFMLRRILVTEPDARWCPAPDCSYCVIASGCASCPRLKCERPGCETSFCYHCKQEWHPNQTCDAARAQRGLRYAGIGGGKGSSVSFSHDSIVQRDDIKPCPCCKVLIIKMDDGSCNHMTCSVCGTEFCWLCMKEISDLHYLSPSGCTFWGKKPWSRKKKIMWQLGMLVGAPVGIALIAGIAVPAIIIGIPVWVGRKLHARFERHQMSRHKRNILVTTGVLTSIFVSPILAAVAVGIGVPILLAYVYGVVPISLCRSGGCGVITSASGVRIELDEENEIGIGSNVAADGVSVDTALSNRGVNPSIGEVSLGLSASLSMGSGSHLERAGVDRENSSTAACAGSIASGTLSTAAFNKVEIQADVSSNKRFSLSSHCETTSATLSFGERSTNISFMDDASVKALAGSIIGYKEAVIGGSCSSNSVTPVEVHIDAIDSSFLPNNAENEFNSYCVSPEQQSTGSRLSAENQYPICPPLDYIDDMTSPLEHNISDNVFATTRSANSAYTSQTKHLIGKFESKSLEQLTNYCELCHKSHKPCCPNYASQTHQPSNKTASAQSAPPRRQQSRSVDTADDSQQRRPNAKSSQSNKRRTSSTKSRHSSSAASNEYHHKELTRRVHSSDCNITDSRVTCETSPKQTFSLTFNSTPTSTVTVNEMCSPDGNTAHNHSLTTTRAYNRNSFTKYFMQQKKPIQQMPTNSSSDHKSKYTTICPNNETTDHLNKNFTIKSSELCPQNSQPMARKRIKKEPMDATDTANATPADTTTPSKGRPKKKAPPKKASTAVSTAEKTSKFKCSQCLSGFAAEEDINEHIFRQHYGLARINDDTKTPFTEKEIIKALIKAQKVMKTLKCHNVGCDKTFKSGLGLKMHWELCGKSEEELNTNCEICGKGLKISSVPYHMRMSHSNKHTADEPTEDMDTVDEEPDEPHSRSRKRLSAIKASKTIKKSTKGELIISGSITDNENDDNSGSETEVEEEVDAEPDPEERALIKELKKSKNTTDVTNNSTHHSSEHNLKQLLNIWAEFVISIKEFLREIPRDNNWHNEVVVNGRVVCPLEELVPELPLDLLEFVSSLTLSNISANTNGQKQDVKRIETGNCALEFHQRFYKRKAFPKLVPTLQSWIPLTEDELSAYMSNPEPSPYFKCTLSADTSWKRLNLFESFSSEQHITFFVGGPVWSSAWCPVSHKTHSNDQYLAIASNMNWETTHTLNDTEIESGLIQIWNVGQLDKVFDKSIAPRLAFSIAHCCGIVWDMEWCPGGTAFDDILSRKTHKQWQQTLITGSARRYRNTRRYHTYNNPPGVGNSVNCENTICKCISWIKSNEQHLMVAGYGSGVIAVWDLTTTSSLLIVEQNASQTILRPLNSWMAHSAAVNGIKWCDTSSDQFLVSCSFDRSAKLWNLKDLSIEYEIEVVLAVLSRQLALAIAISLTTHKSCVWDMSISEWTSAVASVDAAGEAVVFPNFQLKADPKRKPFDRLPLFHISVQSLDETTDKSLKGVKNKKLTVPITTVKRGLLTAIDTHMRWNGIAISLTTHKSCVWDMSISEWTSAVASVDAAGEAVVFPNFQLKADPKRKPFDRLPLFHISVQSLDETTDKSLKGVKNKKLKQKDNNKLVIDDKEPPLRSYAEFSSKYGLVFNDYDLANMKAIPIDEINRIRLPIHMQYQRLSDYPLLSINRVCWNPNHGSYVWLMTATQSGLCRLSCVSFLNPTLTANS</sequence>
<dbReference type="InterPro" id="IPR001841">
    <property type="entry name" value="Znf_RING"/>
</dbReference>
<dbReference type="InterPro" id="IPR052416">
    <property type="entry name" value="GTF3C_component"/>
</dbReference>
<dbReference type="SMART" id="SM00355">
    <property type="entry name" value="ZnF_C2H2"/>
    <property type="match status" value="3"/>
</dbReference>
<evidence type="ECO:0000256" key="10">
    <source>
        <dbReference type="ARBA" id="ARBA00022786"/>
    </source>
</evidence>
<feature type="compositionally biased region" description="Basic and acidic residues" evidence="16">
    <location>
        <begin position="730"/>
        <end position="742"/>
    </location>
</feature>
<feature type="domain" description="C2H2-type" evidence="19">
    <location>
        <begin position="914"/>
        <end position="942"/>
    </location>
</feature>
<comment type="catalytic activity">
    <reaction evidence="1">
        <text>[E2 ubiquitin-conjugating enzyme]-S-ubiquitinyl-L-cysteine + [acceptor protein]-L-lysine = [E2 ubiquitin-conjugating enzyme]-L-cysteine + [acceptor protein]-N(6)-ubiquitinyl-L-lysine.</text>
        <dbReference type="EC" id="2.3.2.31"/>
    </reaction>
</comment>
<comment type="subcellular location">
    <subcellularLocation>
        <location evidence="2">Nucleus</location>
    </subcellularLocation>
</comment>
<comment type="pathway">
    <text evidence="3">Protein modification; protein ubiquitination.</text>
</comment>
<evidence type="ECO:0000256" key="8">
    <source>
        <dbReference type="ARBA" id="ARBA00022737"/>
    </source>
</evidence>
<evidence type="ECO:0000256" key="17">
    <source>
        <dbReference type="SAM" id="Phobius"/>
    </source>
</evidence>
<evidence type="ECO:0000259" key="20">
    <source>
        <dbReference type="PROSITE" id="PS51873"/>
    </source>
</evidence>
<protein>
    <recommendedName>
        <fullName evidence="4">RBR-type E3 ubiquitin transferase</fullName>
        <ecNumber evidence="4">2.3.2.31</ecNumber>
    </recommendedName>
</protein>
<feature type="compositionally biased region" description="Polar residues" evidence="16">
    <location>
        <begin position="1119"/>
        <end position="1128"/>
    </location>
</feature>
<dbReference type="InterPro" id="IPR044066">
    <property type="entry name" value="TRIAD_supradom"/>
</dbReference>
<dbReference type="Pfam" id="PF01485">
    <property type="entry name" value="IBR"/>
    <property type="match status" value="1"/>
</dbReference>
<feature type="domain" description="RING-type" evidence="20">
    <location>
        <begin position="52"/>
        <end position="277"/>
    </location>
</feature>
<keyword evidence="11" id="KW-0862">Zinc</keyword>
<dbReference type="PROSITE" id="PS50157">
    <property type="entry name" value="ZINC_FINGER_C2H2_2"/>
    <property type="match status" value="1"/>
</dbReference>
<feature type="compositionally biased region" description="Acidic residues" evidence="16">
    <location>
        <begin position="1033"/>
        <end position="1046"/>
    </location>
</feature>
<evidence type="ECO:0000256" key="6">
    <source>
        <dbReference type="ARBA" id="ARBA00022679"/>
    </source>
</evidence>
<keyword evidence="17" id="KW-1133">Transmembrane helix</keyword>
<dbReference type="SUPFAM" id="SSF50978">
    <property type="entry name" value="WD40 repeat-like"/>
    <property type="match status" value="1"/>
</dbReference>
<evidence type="ECO:0000313" key="22">
    <source>
        <dbReference type="Proteomes" id="UP000759131"/>
    </source>
</evidence>
<keyword evidence="9 14" id="KW-0863">Zinc-finger</keyword>
<dbReference type="GO" id="GO:0008270">
    <property type="term" value="F:zinc ion binding"/>
    <property type="evidence" value="ECO:0007669"/>
    <property type="project" value="UniProtKB-KW"/>
</dbReference>
<keyword evidence="6" id="KW-0808">Transferase</keyword>
<dbReference type="PROSITE" id="PS50089">
    <property type="entry name" value="ZF_RING_2"/>
    <property type="match status" value="1"/>
</dbReference>
<dbReference type="GO" id="GO:0000127">
    <property type="term" value="C:transcription factor TFIIIC complex"/>
    <property type="evidence" value="ECO:0007669"/>
    <property type="project" value="TreeGrafter"/>
</dbReference>
<dbReference type="InterPro" id="IPR036322">
    <property type="entry name" value="WD40_repeat_dom_sf"/>
</dbReference>
<keyword evidence="17" id="KW-0812">Transmembrane</keyword>
<dbReference type="Gene3D" id="3.30.40.10">
    <property type="entry name" value="Zinc/RING finger domain, C3HC4 (zinc finger)"/>
    <property type="match status" value="1"/>
</dbReference>
<dbReference type="GO" id="GO:0005634">
    <property type="term" value="C:nucleus"/>
    <property type="evidence" value="ECO:0007669"/>
    <property type="project" value="UniProtKB-SubCell"/>
</dbReference>
<dbReference type="PROSITE" id="PS51873">
    <property type="entry name" value="TRIAD"/>
    <property type="match status" value="1"/>
</dbReference>
<dbReference type="SMART" id="SM00647">
    <property type="entry name" value="IBR"/>
    <property type="match status" value="2"/>
</dbReference>
<dbReference type="GO" id="GO:0006383">
    <property type="term" value="P:transcription by RNA polymerase III"/>
    <property type="evidence" value="ECO:0007669"/>
    <property type="project" value="TreeGrafter"/>
</dbReference>
<dbReference type="SUPFAM" id="SSF57850">
    <property type="entry name" value="RING/U-box"/>
    <property type="match status" value="3"/>
</dbReference>
<dbReference type="InterPro" id="IPR002867">
    <property type="entry name" value="IBR_dom"/>
</dbReference>
<keyword evidence="5 15" id="KW-0853">WD repeat</keyword>
<feature type="region of interest" description="Disordered" evidence="16">
    <location>
        <begin position="666"/>
        <end position="742"/>
    </location>
</feature>
<dbReference type="CDD" id="cd20355">
    <property type="entry name" value="Rcat_RBR_RNF19"/>
    <property type="match status" value="1"/>
</dbReference>
<feature type="compositionally biased region" description="Basic residues" evidence="16">
    <location>
        <begin position="711"/>
        <end position="722"/>
    </location>
</feature>
<evidence type="ECO:0000313" key="21">
    <source>
        <dbReference type="EMBL" id="CAD7626197.1"/>
    </source>
</evidence>
<dbReference type="Pfam" id="PF22191">
    <property type="entry name" value="IBR_1"/>
    <property type="match status" value="1"/>
</dbReference>
<evidence type="ECO:0000256" key="7">
    <source>
        <dbReference type="ARBA" id="ARBA00022723"/>
    </source>
</evidence>
<feature type="compositionally biased region" description="Acidic residues" evidence="16">
    <location>
        <begin position="1082"/>
        <end position="1104"/>
    </location>
</feature>
<reference evidence="21" key="1">
    <citation type="submission" date="2020-11" db="EMBL/GenBank/DDBJ databases">
        <authorList>
            <person name="Tran Van P."/>
        </authorList>
    </citation>
    <scope>NUCLEOTIDE SEQUENCE</scope>
</reference>
<dbReference type="GO" id="GO:0061630">
    <property type="term" value="F:ubiquitin protein ligase activity"/>
    <property type="evidence" value="ECO:0007669"/>
    <property type="project" value="UniProtKB-EC"/>
</dbReference>
<dbReference type="PROSITE" id="PS50082">
    <property type="entry name" value="WD_REPEATS_2"/>
    <property type="match status" value="1"/>
</dbReference>
<name>A0A7R9KN28_9ACAR</name>
<dbReference type="FunFam" id="3.30.40.10:FF:000424">
    <property type="entry name" value="RBR-type E3 ubiquitin transferase"/>
    <property type="match status" value="1"/>
</dbReference>
<dbReference type="PROSITE" id="PS00028">
    <property type="entry name" value="ZINC_FINGER_C2H2_1"/>
    <property type="match status" value="1"/>
</dbReference>